<comment type="caution">
    <text evidence="1">The sequence shown here is derived from an EMBL/GenBank/DDBJ whole genome shotgun (WGS) entry which is preliminary data.</text>
</comment>
<name>A0ABW3HUC7_9BACL</name>
<dbReference type="EMBL" id="JBHTJZ010000033">
    <property type="protein sequence ID" value="MFD0961169.1"/>
    <property type="molecule type" value="Genomic_DNA"/>
</dbReference>
<proteinExistence type="predicted"/>
<sequence length="78" mass="8605">MKFRKPYCGCRVKIIRNEGTIIIGNIGKIIYSSNSVTNGPSGSGNNGEVQLENLKLKKIKGWKTIKGEKRRKGPTRSG</sequence>
<protein>
    <submittedName>
        <fullName evidence="1">Uncharacterized protein</fullName>
    </submittedName>
</protein>
<reference evidence="2" key="1">
    <citation type="journal article" date="2019" name="Int. J. Syst. Evol. Microbiol.">
        <title>The Global Catalogue of Microorganisms (GCM) 10K type strain sequencing project: providing services to taxonomists for standard genome sequencing and annotation.</title>
        <authorList>
            <consortium name="The Broad Institute Genomics Platform"/>
            <consortium name="The Broad Institute Genome Sequencing Center for Infectious Disease"/>
            <person name="Wu L."/>
            <person name="Ma J."/>
        </authorList>
    </citation>
    <scope>NUCLEOTIDE SEQUENCE [LARGE SCALE GENOMIC DNA]</scope>
    <source>
        <strain evidence="2">CCUG 59129</strain>
    </source>
</reference>
<dbReference type="Proteomes" id="UP001596989">
    <property type="component" value="Unassembled WGS sequence"/>
</dbReference>
<accession>A0ABW3HUC7</accession>
<keyword evidence="2" id="KW-1185">Reference proteome</keyword>
<organism evidence="1 2">
    <name type="scientific">Paenibacillus chungangensis</name>
    <dbReference type="NCBI Taxonomy" id="696535"/>
    <lineage>
        <taxon>Bacteria</taxon>
        <taxon>Bacillati</taxon>
        <taxon>Bacillota</taxon>
        <taxon>Bacilli</taxon>
        <taxon>Bacillales</taxon>
        <taxon>Paenibacillaceae</taxon>
        <taxon>Paenibacillus</taxon>
    </lineage>
</organism>
<evidence type="ECO:0000313" key="2">
    <source>
        <dbReference type="Proteomes" id="UP001596989"/>
    </source>
</evidence>
<evidence type="ECO:0000313" key="1">
    <source>
        <dbReference type="EMBL" id="MFD0961169.1"/>
    </source>
</evidence>
<gene>
    <name evidence="1" type="ORF">ACFQ2I_17610</name>
</gene>
<dbReference type="RefSeq" id="WP_377566477.1">
    <property type="nucleotide sequence ID" value="NZ_JBHTJZ010000033.1"/>
</dbReference>